<dbReference type="PANTHER" id="PTHR10000:SF8">
    <property type="entry name" value="HAD SUPERFAMILY HYDROLASE-LIKE, TYPE 3"/>
    <property type="match status" value="1"/>
</dbReference>
<dbReference type="InterPro" id="IPR036412">
    <property type="entry name" value="HAD-like_sf"/>
</dbReference>
<evidence type="ECO:0000313" key="2">
    <source>
        <dbReference type="Proteomes" id="UP000034127"/>
    </source>
</evidence>
<protein>
    <submittedName>
        <fullName evidence="1">HAD-superfamily hydrolase, subfamily IIB</fullName>
    </submittedName>
</protein>
<keyword evidence="1" id="KW-0378">Hydrolase</keyword>
<reference evidence="1 2" key="1">
    <citation type="journal article" date="2015" name="Nature">
        <title>rRNA introns, odd ribosomes, and small enigmatic genomes across a large radiation of phyla.</title>
        <authorList>
            <person name="Brown C.T."/>
            <person name="Hug L.A."/>
            <person name="Thomas B.C."/>
            <person name="Sharon I."/>
            <person name="Castelle C.J."/>
            <person name="Singh A."/>
            <person name="Wilkins M.J."/>
            <person name="Williams K.H."/>
            <person name="Banfield J.F."/>
        </authorList>
    </citation>
    <scope>NUCLEOTIDE SEQUENCE [LARGE SCALE GENOMIC DNA]</scope>
</reference>
<dbReference type="NCBIfam" id="TIGR01484">
    <property type="entry name" value="HAD-SF-IIB"/>
    <property type="match status" value="1"/>
</dbReference>
<dbReference type="PANTHER" id="PTHR10000">
    <property type="entry name" value="PHOSPHOSERINE PHOSPHATASE"/>
    <property type="match status" value="1"/>
</dbReference>
<dbReference type="Gene3D" id="3.40.50.1000">
    <property type="entry name" value="HAD superfamily/HAD-like"/>
    <property type="match status" value="2"/>
</dbReference>
<dbReference type="GO" id="GO:0005829">
    <property type="term" value="C:cytosol"/>
    <property type="evidence" value="ECO:0007669"/>
    <property type="project" value="TreeGrafter"/>
</dbReference>
<accession>A0A0G0BV93</accession>
<dbReference type="GO" id="GO:0016791">
    <property type="term" value="F:phosphatase activity"/>
    <property type="evidence" value="ECO:0007669"/>
    <property type="project" value="TreeGrafter"/>
</dbReference>
<dbReference type="GO" id="GO:0000287">
    <property type="term" value="F:magnesium ion binding"/>
    <property type="evidence" value="ECO:0007669"/>
    <property type="project" value="TreeGrafter"/>
</dbReference>
<dbReference type="Pfam" id="PF08282">
    <property type="entry name" value="Hydrolase_3"/>
    <property type="match status" value="2"/>
</dbReference>
<dbReference type="SUPFAM" id="SSF56784">
    <property type="entry name" value="HAD-like"/>
    <property type="match status" value="1"/>
</dbReference>
<dbReference type="InterPro" id="IPR006379">
    <property type="entry name" value="HAD-SF_hydro_IIB"/>
</dbReference>
<dbReference type="Proteomes" id="UP000034127">
    <property type="component" value="Unassembled WGS sequence"/>
</dbReference>
<gene>
    <name evidence="1" type="ORF">UR63_C0010G0007</name>
</gene>
<comment type="caution">
    <text evidence="1">The sequence shown here is derived from an EMBL/GenBank/DDBJ whole genome shotgun (WGS) entry which is preliminary data.</text>
</comment>
<evidence type="ECO:0000313" key="1">
    <source>
        <dbReference type="EMBL" id="KKP67686.1"/>
    </source>
</evidence>
<dbReference type="AlphaFoldDB" id="A0A0G0BV93"/>
<sequence length="247" mass="27585">MKFKALIFDLDGTALPTGRESVPSPKVIEAVSQAKKIVSVSIATARRISSLKEIFKIFSLESPSIIMGGTTIINPQSEKIIWQKLLDPNTVKLIAEIVKKYPGEIIMGDSPFYDRQKSFQINKCSVIYLRNPSREIADKITEELKFIPDISYIFAISWIKGWIDIHVTNKDATKKNAVQELMKILNVKKEEVIVVGDSFNDLPLFESAGFKVAMGNAEDSLKAKADFIAPTVYEDGLASVIEKFILK</sequence>
<dbReference type="InterPro" id="IPR023214">
    <property type="entry name" value="HAD_sf"/>
</dbReference>
<name>A0A0G0BV93_9BACT</name>
<proteinExistence type="predicted"/>
<dbReference type="EMBL" id="LBPX01000010">
    <property type="protein sequence ID" value="KKP67686.1"/>
    <property type="molecule type" value="Genomic_DNA"/>
</dbReference>
<organism evidence="1 2">
    <name type="scientific">Candidatus Roizmanbacteria bacterium GW2011_GWC2_35_12</name>
    <dbReference type="NCBI Taxonomy" id="1618485"/>
    <lineage>
        <taxon>Bacteria</taxon>
        <taxon>Candidatus Roizmaniibacteriota</taxon>
    </lineage>
</organism>